<dbReference type="EMBL" id="CAJOBZ010000064">
    <property type="protein sequence ID" value="CAF4935532.1"/>
    <property type="molecule type" value="Genomic_DNA"/>
</dbReference>
<dbReference type="Proteomes" id="UP000663880">
    <property type="component" value="Unassembled WGS sequence"/>
</dbReference>
<evidence type="ECO:0000313" key="3">
    <source>
        <dbReference type="Proteomes" id="UP000663880"/>
    </source>
</evidence>
<sequence length="312" mass="35786">MEKIEHRAVIKFLTKQGKNAQTILNEMETVYGEQCPSKSMIYKWHGLFKHGRESIEDDPRSGRPVEATTSDIVEKVEKIVLEDTRLKKKQLSALVGVSDTTILRILHDHLGMTKVSARWVPRMLTPLQKQQRVEASKHFLELCSDDPGSIWSELLPAMKHGFITSSLRDNTDYKEKGRTITGEYYATILEKLKDAIKEKRRGKLTKGVLLLQDNAPVHKSKVAMAALHTHGFESLVHPPYSPDLAPSDFYLFPNLKKDLRGRKFSDDNEVKEAILAHFEGKDKKYFYDGLEKLIHRSNKCIQLKGDYIEKEK</sequence>
<dbReference type="PANTHER" id="PTHR46060:SF1">
    <property type="entry name" value="MARINER MOS1 TRANSPOSASE-LIKE PROTEIN"/>
    <property type="match status" value="1"/>
</dbReference>
<accession>A0A821X297</accession>
<dbReference type="Gene3D" id="1.10.10.1450">
    <property type="match status" value="1"/>
</dbReference>
<dbReference type="GO" id="GO:0003676">
    <property type="term" value="F:nucleic acid binding"/>
    <property type="evidence" value="ECO:0007669"/>
    <property type="project" value="InterPro"/>
</dbReference>
<organism evidence="2 3">
    <name type="scientific">Pieris macdunnoughi</name>
    <dbReference type="NCBI Taxonomy" id="345717"/>
    <lineage>
        <taxon>Eukaryota</taxon>
        <taxon>Metazoa</taxon>
        <taxon>Ecdysozoa</taxon>
        <taxon>Arthropoda</taxon>
        <taxon>Hexapoda</taxon>
        <taxon>Insecta</taxon>
        <taxon>Pterygota</taxon>
        <taxon>Neoptera</taxon>
        <taxon>Endopterygota</taxon>
        <taxon>Lepidoptera</taxon>
        <taxon>Glossata</taxon>
        <taxon>Ditrysia</taxon>
        <taxon>Papilionoidea</taxon>
        <taxon>Pieridae</taxon>
        <taxon>Pierinae</taxon>
        <taxon>Pieris</taxon>
    </lineage>
</organism>
<dbReference type="InterPro" id="IPR036397">
    <property type="entry name" value="RNaseH_sf"/>
</dbReference>
<dbReference type="PANTHER" id="PTHR46060">
    <property type="entry name" value="MARINER MOS1 TRANSPOSASE-LIKE PROTEIN"/>
    <property type="match status" value="1"/>
</dbReference>
<dbReference type="Pfam" id="PF13358">
    <property type="entry name" value="DDE_3"/>
    <property type="match status" value="1"/>
</dbReference>
<dbReference type="Gene3D" id="3.30.420.10">
    <property type="entry name" value="Ribonuclease H-like superfamily/Ribonuclease H"/>
    <property type="match status" value="1"/>
</dbReference>
<dbReference type="InterPro" id="IPR038717">
    <property type="entry name" value="Tc1-like_DDE_dom"/>
</dbReference>
<dbReference type="InterPro" id="IPR052709">
    <property type="entry name" value="Transposase-MT_Hybrid"/>
</dbReference>
<feature type="domain" description="Tc1-like transposase DDE" evidence="1">
    <location>
        <begin position="179"/>
        <end position="270"/>
    </location>
</feature>
<comment type="caution">
    <text evidence="2">The sequence shown here is derived from an EMBL/GenBank/DDBJ whole genome shotgun (WGS) entry which is preliminary data.</text>
</comment>
<dbReference type="OrthoDB" id="10017160at2759"/>
<evidence type="ECO:0000313" key="2">
    <source>
        <dbReference type="EMBL" id="CAF4935532.1"/>
    </source>
</evidence>
<proteinExistence type="predicted"/>
<evidence type="ECO:0000259" key="1">
    <source>
        <dbReference type="Pfam" id="PF13358"/>
    </source>
</evidence>
<name>A0A821X297_9NEOP</name>
<protein>
    <recommendedName>
        <fullName evidence="1">Tc1-like transposase DDE domain-containing protein</fullName>
    </recommendedName>
</protein>
<keyword evidence="3" id="KW-1185">Reference proteome</keyword>
<reference evidence="2" key="1">
    <citation type="submission" date="2021-02" db="EMBL/GenBank/DDBJ databases">
        <authorList>
            <person name="Steward A R."/>
        </authorList>
    </citation>
    <scope>NUCLEOTIDE SEQUENCE</scope>
</reference>
<gene>
    <name evidence="2" type="ORF">PMACD_LOCUS14230</name>
</gene>
<dbReference type="AlphaFoldDB" id="A0A821X297"/>